<feature type="transmembrane region" description="Helical" evidence="9">
    <location>
        <begin position="137"/>
        <end position="160"/>
    </location>
</feature>
<keyword evidence="2" id="KW-0813">Transport</keyword>
<evidence type="ECO:0000256" key="3">
    <source>
        <dbReference type="ARBA" id="ARBA00022475"/>
    </source>
</evidence>
<feature type="transmembrane region" description="Helical" evidence="9">
    <location>
        <begin position="166"/>
        <end position="186"/>
    </location>
</feature>
<dbReference type="GO" id="GO:0005524">
    <property type="term" value="F:ATP binding"/>
    <property type="evidence" value="ECO:0007669"/>
    <property type="project" value="UniProtKB-KW"/>
</dbReference>
<keyword evidence="4 9" id="KW-0812">Transmembrane</keyword>
<dbReference type="GO" id="GO:0015421">
    <property type="term" value="F:ABC-type oligopeptide transporter activity"/>
    <property type="evidence" value="ECO:0007669"/>
    <property type="project" value="TreeGrafter"/>
</dbReference>
<keyword evidence="3" id="KW-1003">Cell membrane</keyword>
<dbReference type="Pfam" id="PF00005">
    <property type="entry name" value="ABC_tran"/>
    <property type="match status" value="1"/>
</dbReference>
<dbReference type="Gene3D" id="3.40.50.300">
    <property type="entry name" value="P-loop containing nucleotide triphosphate hydrolases"/>
    <property type="match status" value="1"/>
</dbReference>
<evidence type="ECO:0000259" key="10">
    <source>
        <dbReference type="PROSITE" id="PS50893"/>
    </source>
</evidence>
<dbReference type="InterPro" id="IPR003439">
    <property type="entry name" value="ABC_transporter-like_ATP-bd"/>
</dbReference>
<evidence type="ECO:0000256" key="2">
    <source>
        <dbReference type="ARBA" id="ARBA00022448"/>
    </source>
</evidence>
<evidence type="ECO:0000313" key="13">
    <source>
        <dbReference type="Proteomes" id="UP000240322"/>
    </source>
</evidence>
<comment type="caution">
    <text evidence="12">The sequence shown here is derived from an EMBL/GenBank/DDBJ whole genome shotgun (WGS) entry which is preliminary data.</text>
</comment>
<dbReference type="SUPFAM" id="SSF90123">
    <property type="entry name" value="ABC transporter transmembrane region"/>
    <property type="match status" value="1"/>
</dbReference>
<gene>
    <name evidence="12" type="ORF">B9Q03_03690</name>
</gene>
<dbReference type="PROSITE" id="PS50929">
    <property type="entry name" value="ABC_TM1F"/>
    <property type="match status" value="1"/>
</dbReference>
<accession>A0A2R6AZ50</accession>
<reference evidence="12 13" key="1">
    <citation type="submission" date="2017-04" db="EMBL/GenBank/DDBJ databases">
        <title>Novel microbial lineages endemic to geothermal iron-oxide mats fill important gaps in the evolutionary history of Archaea.</title>
        <authorList>
            <person name="Jay Z.J."/>
            <person name="Beam J.P."/>
            <person name="Dlakic M."/>
            <person name="Rusch D.B."/>
            <person name="Kozubal M.A."/>
            <person name="Inskeep W.P."/>
        </authorList>
    </citation>
    <scope>NUCLEOTIDE SEQUENCE [LARGE SCALE GENOMIC DNA]</scope>
    <source>
        <strain evidence="12">OSP_D</strain>
    </source>
</reference>
<dbReference type="InterPro" id="IPR017871">
    <property type="entry name" value="ABC_transporter-like_CS"/>
</dbReference>
<sequence length="582" mass="64812">MRKVSRCFLRPVKVFLNYLARYWYVLVGTIVGAYISTKLRLYVAVLLGDAVNTAVGGGKESLLLNFALMIIGVTAVSAVFQFVVSYGGQWIAQRVAYDLRRDLFSSVESKSFRFHESVSSGDLTSRSTMDVEAVRRVLGIGLPQLLTTSFLLVLAVYTLYTINMKFVLIFLATVPVLLTLTVILAVKQEPLWDKIRLKYGAMTSWLQQNILGYRVVRAYNAEERQTQVFRSLTQDYLENYVEVSRIRSIISPLLSLVVSLATASLLVYGGFGYTAGGITIGSLESAIYVYTLILSPIRFYGQLVVLFENAMAGMRRLIEVMYAQDESNENTQGIDADNIKGEVVFEDVWLSQRGKQILRGVSLRVAPEEVVGIVGESGSGKSSLVQLVPRFYDPDRGRVLIDDVDVKSYNTKSLRRRIGYVSQDIVLFSGTIYDNIALGAFDPKPEEVREAARIARLDEFIESLPEGYSTMVGERGITLSVGQRQRVAIARAILSKPKILILDDPTSNLDAETEMAIKDALRLRFKGCTVLLVTHRLSMLNLTSRVVVLKEGKIVEDGDVRTLMQSNGEFSRLFGAKQRVAG</sequence>
<proteinExistence type="predicted"/>
<evidence type="ECO:0000256" key="8">
    <source>
        <dbReference type="ARBA" id="ARBA00023136"/>
    </source>
</evidence>
<evidence type="ECO:0000313" key="12">
    <source>
        <dbReference type="EMBL" id="PSN91636.1"/>
    </source>
</evidence>
<dbReference type="PROSITE" id="PS00211">
    <property type="entry name" value="ABC_TRANSPORTER_1"/>
    <property type="match status" value="1"/>
</dbReference>
<evidence type="ECO:0000256" key="4">
    <source>
        <dbReference type="ARBA" id="ARBA00022692"/>
    </source>
</evidence>
<dbReference type="SUPFAM" id="SSF52540">
    <property type="entry name" value="P-loop containing nucleoside triphosphate hydrolases"/>
    <property type="match status" value="1"/>
</dbReference>
<keyword evidence="8 9" id="KW-0472">Membrane</keyword>
<dbReference type="Pfam" id="PF00664">
    <property type="entry name" value="ABC_membrane"/>
    <property type="match status" value="1"/>
</dbReference>
<dbReference type="FunFam" id="3.40.50.300:FF:000221">
    <property type="entry name" value="Multidrug ABC transporter ATP-binding protein"/>
    <property type="match status" value="1"/>
</dbReference>
<keyword evidence="5" id="KW-0547">Nucleotide-binding</keyword>
<evidence type="ECO:0000256" key="9">
    <source>
        <dbReference type="SAM" id="Phobius"/>
    </source>
</evidence>
<dbReference type="GO" id="GO:0016887">
    <property type="term" value="F:ATP hydrolysis activity"/>
    <property type="evidence" value="ECO:0007669"/>
    <property type="project" value="InterPro"/>
</dbReference>
<evidence type="ECO:0000256" key="5">
    <source>
        <dbReference type="ARBA" id="ARBA00022741"/>
    </source>
</evidence>
<evidence type="ECO:0008006" key="14">
    <source>
        <dbReference type="Google" id="ProtNLM"/>
    </source>
</evidence>
<evidence type="ECO:0000256" key="1">
    <source>
        <dbReference type="ARBA" id="ARBA00004651"/>
    </source>
</evidence>
<dbReference type="InterPro" id="IPR036640">
    <property type="entry name" value="ABC1_TM_sf"/>
</dbReference>
<dbReference type="GO" id="GO:0005886">
    <property type="term" value="C:plasma membrane"/>
    <property type="evidence" value="ECO:0007669"/>
    <property type="project" value="UniProtKB-SubCell"/>
</dbReference>
<organism evidence="12 13">
    <name type="scientific">Candidatus Marsarchaeota G2 archaeon OSP_D</name>
    <dbReference type="NCBI Taxonomy" id="1978157"/>
    <lineage>
        <taxon>Archaea</taxon>
        <taxon>Candidatus Marsarchaeota</taxon>
        <taxon>Candidatus Marsarchaeota group 2</taxon>
    </lineage>
</organism>
<dbReference type="EMBL" id="NEXE01000021">
    <property type="protein sequence ID" value="PSN91636.1"/>
    <property type="molecule type" value="Genomic_DNA"/>
</dbReference>
<comment type="subcellular location">
    <subcellularLocation>
        <location evidence="1">Cell membrane</location>
        <topology evidence="1">Multi-pass membrane protein</topology>
    </subcellularLocation>
</comment>
<dbReference type="AlphaFoldDB" id="A0A2R6AZ50"/>
<feature type="transmembrane region" description="Helical" evidence="9">
    <location>
        <begin position="63"/>
        <end position="84"/>
    </location>
</feature>
<feature type="domain" description="ABC transporter" evidence="10">
    <location>
        <begin position="343"/>
        <end position="576"/>
    </location>
</feature>
<evidence type="ECO:0000256" key="7">
    <source>
        <dbReference type="ARBA" id="ARBA00022989"/>
    </source>
</evidence>
<dbReference type="PANTHER" id="PTHR43394:SF1">
    <property type="entry name" value="ATP-BINDING CASSETTE SUB-FAMILY B MEMBER 10, MITOCHONDRIAL"/>
    <property type="match status" value="1"/>
</dbReference>
<keyword evidence="6" id="KW-0067">ATP-binding</keyword>
<name>A0A2R6AZ50_9ARCH</name>
<dbReference type="Gene3D" id="1.20.1560.10">
    <property type="entry name" value="ABC transporter type 1, transmembrane domain"/>
    <property type="match status" value="1"/>
</dbReference>
<feature type="domain" description="ABC transmembrane type-1" evidence="11">
    <location>
        <begin position="27"/>
        <end position="309"/>
    </location>
</feature>
<dbReference type="SMART" id="SM00382">
    <property type="entry name" value="AAA"/>
    <property type="match status" value="1"/>
</dbReference>
<evidence type="ECO:0000256" key="6">
    <source>
        <dbReference type="ARBA" id="ARBA00022840"/>
    </source>
</evidence>
<dbReference type="InterPro" id="IPR039421">
    <property type="entry name" value="Type_1_exporter"/>
</dbReference>
<protein>
    <recommendedName>
        <fullName evidence="14">ABC transporter ATP-binding protein</fullName>
    </recommendedName>
</protein>
<feature type="transmembrane region" description="Helical" evidence="9">
    <location>
        <begin position="253"/>
        <end position="275"/>
    </location>
</feature>
<dbReference type="PROSITE" id="PS50893">
    <property type="entry name" value="ABC_TRANSPORTER_2"/>
    <property type="match status" value="1"/>
</dbReference>
<dbReference type="InterPro" id="IPR027417">
    <property type="entry name" value="P-loop_NTPase"/>
</dbReference>
<feature type="transmembrane region" description="Helical" evidence="9">
    <location>
        <begin position="21"/>
        <end position="43"/>
    </location>
</feature>
<feature type="transmembrane region" description="Helical" evidence="9">
    <location>
        <begin position="287"/>
        <end position="307"/>
    </location>
</feature>
<keyword evidence="7 9" id="KW-1133">Transmembrane helix</keyword>
<dbReference type="InterPro" id="IPR011527">
    <property type="entry name" value="ABC1_TM_dom"/>
</dbReference>
<dbReference type="PANTHER" id="PTHR43394">
    <property type="entry name" value="ATP-DEPENDENT PERMEASE MDL1, MITOCHONDRIAL"/>
    <property type="match status" value="1"/>
</dbReference>
<dbReference type="InterPro" id="IPR003593">
    <property type="entry name" value="AAA+_ATPase"/>
</dbReference>
<evidence type="ECO:0000259" key="11">
    <source>
        <dbReference type="PROSITE" id="PS50929"/>
    </source>
</evidence>
<dbReference type="Proteomes" id="UP000240322">
    <property type="component" value="Unassembled WGS sequence"/>
</dbReference>